<reference evidence="1 2" key="1">
    <citation type="submission" date="2023-11" db="EMBL/GenBank/DDBJ databases">
        <authorList>
            <person name="Hedman E."/>
            <person name="Englund M."/>
            <person name="Stromberg M."/>
            <person name="Nyberg Akerstrom W."/>
            <person name="Nylinder S."/>
            <person name="Jareborg N."/>
            <person name="Kallberg Y."/>
            <person name="Kronander E."/>
        </authorList>
    </citation>
    <scope>NUCLEOTIDE SEQUENCE [LARGE SCALE GENOMIC DNA]</scope>
</reference>
<evidence type="ECO:0000313" key="2">
    <source>
        <dbReference type="Proteomes" id="UP001314205"/>
    </source>
</evidence>
<name>A0AAV1KBB4_9NEOP</name>
<dbReference type="AlphaFoldDB" id="A0AAV1KBB4"/>
<gene>
    <name evidence="1" type="ORF">PARMNEM_LOCUS1562</name>
</gene>
<dbReference type="SUPFAM" id="SSF56219">
    <property type="entry name" value="DNase I-like"/>
    <property type="match status" value="1"/>
</dbReference>
<organism evidence="1 2">
    <name type="scientific">Parnassius mnemosyne</name>
    <name type="common">clouded apollo</name>
    <dbReference type="NCBI Taxonomy" id="213953"/>
    <lineage>
        <taxon>Eukaryota</taxon>
        <taxon>Metazoa</taxon>
        <taxon>Ecdysozoa</taxon>
        <taxon>Arthropoda</taxon>
        <taxon>Hexapoda</taxon>
        <taxon>Insecta</taxon>
        <taxon>Pterygota</taxon>
        <taxon>Neoptera</taxon>
        <taxon>Endopterygota</taxon>
        <taxon>Lepidoptera</taxon>
        <taxon>Glossata</taxon>
        <taxon>Ditrysia</taxon>
        <taxon>Papilionoidea</taxon>
        <taxon>Papilionidae</taxon>
        <taxon>Parnassiinae</taxon>
        <taxon>Parnassini</taxon>
        <taxon>Parnassius</taxon>
        <taxon>Driopa</taxon>
    </lineage>
</organism>
<dbReference type="EMBL" id="CAVLGL010000002">
    <property type="protein sequence ID" value="CAK1579649.1"/>
    <property type="molecule type" value="Genomic_DNA"/>
</dbReference>
<sequence length="203" mass="22762">MENVLSRKLKPEETIDCTSMVYRLLSTTGSCLLKFGRITPKLNLGFPFLQQVMEGKNNNHATISARFGSNSPRSFNSKAVLNIFYQNVGGIKTKLHTWKTNLLILEYTIVAATETFLDSSVEDAEVVCGGWSLIRRDRRTYGGGVLLSTKPSITPVRQHNLETLNGEDVWIKFNFHGINVNVCVVYIPPSATDAVYFDWLKAL</sequence>
<dbReference type="InterPro" id="IPR036691">
    <property type="entry name" value="Endo/exonu/phosph_ase_sf"/>
</dbReference>
<protein>
    <submittedName>
        <fullName evidence="1">Uncharacterized protein</fullName>
    </submittedName>
</protein>
<keyword evidence="2" id="KW-1185">Reference proteome</keyword>
<dbReference type="Gene3D" id="3.60.10.10">
    <property type="entry name" value="Endonuclease/exonuclease/phosphatase"/>
    <property type="match status" value="1"/>
</dbReference>
<proteinExistence type="predicted"/>
<dbReference type="Proteomes" id="UP001314205">
    <property type="component" value="Unassembled WGS sequence"/>
</dbReference>
<evidence type="ECO:0000313" key="1">
    <source>
        <dbReference type="EMBL" id="CAK1579649.1"/>
    </source>
</evidence>
<accession>A0AAV1KBB4</accession>
<comment type="caution">
    <text evidence="1">The sequence shown here is derived from an EMBL/GenBank/DDBJ whole genome shotgun (WGS) entry which is preliminary data.</text>
</comment>